<evidence type="ECO:0000313" key="2">
    <source>
        <dbReference type="EMBL" id="KAL0569487.1"/>
    </source>
</evidence>
<keyword evidence="3" id="KW-1185">Reference proteome</keyword>
<dbReference type="Proteomes" id="UP001465976">
    <property type="component" value="Unassembled WGS sequence"/>
</dbReference>
<protein>
    <submittedName>
        <fullName evidence="2">Uncharacterized protein</fullName>
    </submittedName>
</protein>
<reference evidence="2 3" key="1">
    <citation type="submission" date="2024-02" db="EMBL/GenBank/DDBJ databases">
        <title>A draft genome for the cacao thread blight pathogen Marasmius crinis-equi.</title>
        <authorList>
            <person name="Cohen S.P."/>
            <person name="Baruah I.K."/>
            <person name="Amoako-Attah I."/>
            <person name="Bukari Y."/>
            <person name="Meinhardt L.W."/>
            <person name="Bailey B.A."/>
        </authorList>
    </citation>
    <scope>NUCLEOTIDE SEQUENCE [LARGE SCALE GENOMIC DNA]</scope>
    <source>
        <strain evidence="2 3">GH-76</strain>
    </source>
</reference>
<evidence type="ECO:0000256" key="1">
    <source>
        <dbReference type="SAM" id="MobiDB-lite"/>
    </source>
</evidence>
<feature type="region of interest" description="Disordered" evidence="1">
    <location>
        <begin position="1"/>
        <end position="33"/>
    </location>
</feature>
<sequence>MSEPYQSPKTDASASSPSADSPDEPEQPVKRGAQLNLFLEGREEREAKRKSKESFGKALAPALRAAWDQGKEEAASRFIDQAWIAWVTKWPEDEEQDKQRRQKAKKDLAWSINFRGYRETFASIYMATRRGETVTEEYTAEELVGWEIQFETAILRWNEGTE</sequence>
<name>A0ABR3F2Q6_9AGAR</name>
<proteinExistence type="predicted"/>
<comment type="caution">
    <text evidence="2">The sequence shown here is derived from an EMBL/GenBank/DDBJ whole genome shotgun (WGS) entry which is preliminary data.</text>
</comment>
<gene>
    <name evidence="2" type="ORF">V5O48_012484</name>
</gene>
<accession>A0ABR3F2Q6</accession>
<evidence type="ECO:0000313" key="3">
    <source>
        <dbReference type="Proteomes" id="UP001465976"/>
    </source>
</evidence>
<feature type="compositionally biased region" description="Low complexity" evidence="1">
    <location>
        <begin position="11"/>
        <end position="20"/>
    </location>
</feature>
<organism evidence="2 3">
    <name type="scientific">Marasmius crinis-equi</name>
    <dbReference type="NCBI Taxonomy" id="585013"/>
    <lineage>
        <taxon>Eukaryota</taxon>
        <taxon>Fungi</taxon>
        <taxon>Dikarya</taxon>
        <taxon>Basidiomycota</taxon>
        <taxon>Agaricomycotina</taxon>
        <taxon>Agaricomycetes</taxon>
        <taxon>Agaricomycetidae</taxon>
        <taxon>Agaricales</taxon>
        <taxon>Marasmiineae</taxon>
        <taxon>Marasmiaceae</taxon>
        <taxon>Marasmius</taxon>
    </lineage>
</organism>
<feature type="compositionally biased region" description="Polar residues" evidence="1">
    <location>
        <begin position="1"/>
        <end position="10"/>
    </location>
</feature>
<dbReference type="EMBL" id="JBAHYK010001107">
    <property type="protein sequence ID" value="KAL0569487.1"/>
    <property type="molecule type" value="Genomic_DNA"/>
</dbReference>